<evidence type="ECO:0000313" key="2">
    <source>
        <dbReference type="Proteomes" id="UP000625711"/>
    </source>
</evidence>
<gene>
    <name evidence="1" type="ORF">GWI33_005804</name>
</gene>
<dbReference type="AlphaFoldDB" id="A0A834IJH5"/>
<reference evidence="1" key="1">
    <citation type="submission" date="2020-08" db="EMBL/GenBank/DDBJ databases">
        <title>Genome sequencing and assembly of the red palm weevil Rhynchophorus ferrugineus.</title>
        <authorList>
            <person name="Dias G.B."/>
            <person name="Bergman C.M."/>
            <person name="Manee M."/>
        </authorList>
    </citation>
    <scope>NUCLEOTIDE SEQUENCE</scope>
    <source>
        <strain evidence="1">AA-2017</strain>
        <tissue evidence="1">Whole larva</tissue>
    </source>
</reference>
<sequence length="117" mass="12392">MRNVDCNPGLKLVKGTEQRAAKSGVGWLGGGERSKLMLCNSTKGSGGGRRERGNRVAAAGFARRKRHGVGLAGTAGKTGRRKQESNSVCFRIVRAAVCDLGEINCFSCDLRKEVPSG</sequence>
<keyword evidence="2" id="KW-1185">Reference proteome</keyword>
<dbReference type="Proteomes" id="UP000625711">
    <property type="component" value="Unassembled WGS sequence"/>
</dbReference>
<comment type="caution">
    <text evidence="1">The sequence shown here is derived from an EMBL/GenBank/DDBJ whole genome shotgun (WGS) entry which is preliminary data.</text>
</comment>
<proteinExistence type="predicted"/>
<evidence type="ECO:0000313" key="1">
    <source>
        <dbReference type="EMBL" id="KAF7280521.1"/>
    </source>
</evidence>
<accession>A0A834IJH5</accession>
<organism evidence="1 2">
    <name type="scientific">Rhynchophorus ferrugineus</name>
    <name type="common">Red palm weevil</name>
    <name type="synonym">Curculio ferrugineus</name>
    <dbReference type="NCBI Taxonomy" id="354439"/>
    <lineage>
        <taxon>Eukaryota</taxon>
        <taxon>Metazoa</taxon>
        <taxon>Ecdysozoa</taxon>
        <taxon>Arthropoda</taxon>
        <taxon>Hexapoda</taxon>
        <taxon>Insecta</taxon>
        <taxon>Pterygota</taxon>
        <taxon>Neoptera</taxon>
        <taxon>Endopterygota</taxon>
        <taxon>Coleoptera</taxon>
        <taxon>Polyphaga</taxon>
        <taxon>Cucujiformia</taxon>
        <taxon>Curculionidae</taxon>
        <taxon>Dryophthorinae</taxon>
        <taxon>Rhynchophorus</taxon>
    </lineage>
</organism>
<protein>
    <submittedName>
        <fullName evidence="1">Uncharacterized protein</fullName>
    </submittedName>
</protein>
<dbReference type="EMBL" id="JAACXV010000289">
    <property type="protein sequence ID" value="KAF7280521.1"/>
    <property type="molecule type" value="Genomic_DNA"/>
</dbReference>
<name>A0A834IJH5_RHYFE</name>